<dbReference type="EMBL" id="LCCU01000010">
    <property type="protein sequence ID" value="KKS37932.1"/>
    <property type="molecule type" value="Genomic_DNA"/>
</dbReference>
<dbReference type="AlphaFoldDB" id="A0A0G0YMD3"/>
<dbReference type="Proteomes" id="UP000033847">
    <property type="component" value="Unassembled WGS sequence"/>
</dbReference>
<organism evidence="1 2">
    <name type="scientific">candidate division WWE3 bacterium GW2011_GWF1_42_14</name>
    <dbReference type="NCBI Taxonomy" id="1619138"/>
    <lineage>
        <taxon>Bacteria</taxon>
        <taxon>Katanobacteria</taxon>
    </lineage>
</organism>
<accession>A0A0G0YMD3</accession>
<sequence length="101" mass="11711">MSLLEKIGREPAVAVEIRVFCSLRQAANAVNTPTDTLIRRKYELGLLTVKFAKNFDELVLRFREFSDMNVFFNYVLLNPGKSCSYTRNFELVKKHLEAHAR</sequence>
<reference evidence="1 2" key="1">
    <citation type="journal article" date="2015" name="Nature">
        <title>rRNA introns, odd ribosomes, and small enigmatic genomes across a large radiation of phyla.</title>
        <authorList>
            <person name="Brown C.T."/>
            <person name="Hug L.A."/>
            <person name="Thomas B.C."/>
            <person name="Sharon I."/>
            <person name="Castelle C.J."/>
            <person name="Singh A."/>
            <person name="Wilkins M.J."/>
            <person name="Williams K.H."/>
            <person name="Banfield J.F."/>
        </authorList>
    </citation>
    <scope>NUCLEOTIDE SEQUENCE [LARGE SCALE GENOMIC DNA]</scope>
</reference>
<protein>
    <submittedName>
        <fullName evidence="1">Uncharacterized protein</fullName>
    </submittedName>
</protein>
<evidence type="ECO:0000313" key="1">
    <source>
        <dbReference type="EMBL" id="KKS37932.1"/>
    </source>
</evidence>
<gene>
    <name evidence="1" type="ORF">UV00_C0010G0004</name>
</gene>
<comment type="caution">
    <text evidence="1">The sequence shown here is derived from an EMBL/GenBank/DDBJ whole genome shotgun (WGS) entry which is preliminary data.</text>
</comment>
<proteinExistence type="predicted"/>
<evidence type="ECO:0000313" key="2">
    <source>
        <dbReference type="Proteomes" id="UP000033847"/>
    </source>
</evidence>
<name>A0A0G0YMD3_UNCKA</name>